<dbReference type="InterPro" id="IPR047001">
    <property type="entry name" value="MnmG_C_subdom"/>
</dbReference>
<comment type="similarity">
    <text evidence="3 12">Belongs to the MnmG family.</text>
</comment>
<evidence type="ECO:0000256" key="1">
    <source>
        <dbReference type="ARBA" id="ARBA00001974"/>
    </source>
</evidence>
<evidence type="ECO:0000256" key="4">
    <source>
        <dbReference type="ARBA" id="ARBA00020461"/>
    </source>
</evidence>
<protein>
    <recommendedName>
        <fullName evidence="4 12">tRNA uridine 5-carboxymethylaminomethyl modification enzyme MnmG</fullName>
    </recommendedName>
    <alternativeName>
        <fullName evidence="11 12">Glucose-inhibited division protein A</fullName>
    </alternativeName>
</protein>
<dbReference type="InterPro" id="IPR036188">
    <property type="entry name" value="FAD/NAD-bd_sf"/>
</dbReference>
<dbReference type="PRINTS" id="PR00411">
    <property type="entry name" value="PNDRDTASEI"/>
</dbReference>
<dbReference type="Proteomes" id="UP000006977">
    <property type="component" value="Unassembled WGS sequence"/>
</dbReference>
<evidence type="ECO:0000256" key="12">
    <source>
        <dbReference type="HAMAP-Rule" id="MF_00129"/>
    </source>
</evidence>
<feature type="binding site" evidence="12">
    <location>
        <begin position="273"/>
        <end position="287"/>
    </location>
    <ligand>
        <name>NAD(+)</name>
        <dbReference type="ChEBI" id="CHEBI:57540"/>
    </ligand>
</feature>
<comment type="subunit">
    <text evidence="10 12">Homodimer. Heterotetramer of two MnmE and two MnmG subunits.</text>
</comment>
<evidence type="ECO:0000256" key="10">
    <source>
        <dbReference type="ARBA" id="ARBA00025948"/>
    </source>
</evidence>
<dbReference type="GO" id="GO:0030488">
    <property type="term" value="P:tRNA methylation"/>
    <property type="evidence" value="ECO:0007669"/>
    <property type="project" value="TreeGrafter"/>
</dbReference>
<dbReference type="Gene3D" id="1.10.150.570">
    <property type="entry name" value="GidA associated domain, C-terminal subdomain"/>
    <property type="match status" value="1"/>
</dbReference>
<dbReference type="Pfam" id="PF21680">
    <property type="entry name" value="GIDA_C_1st"/>
    <property type="match status" value="1"/>
</dbReference>
<dbReference type="Pfam" id="PF13932">
    <property type="entry name" value="SAM_GIDA_C"/>
    <property type="match status" value="1"/>
</dbReference>
<comment type="function">
    <text evidence="2 12">NAD-binding protein involved in the addition of a carboxymethylaminomethyl (cmnm) group at the wobble position (U34) of certain tRNAs, forming tRNA-cmnm(5)s(2)U34.</text>
</comment>
<dbReference type="EMBL" id="AHEA01000003">
    <property type="protein sequence ID" value="EJQ86940.1"/>
    <property type="molecule type" value="Genomic_DNA"/>
</dbReference>
<reference evidence="14 15" key="1">
    <citation type="submission" date="2012-04" db="EMBL/GenBank/DDBJ databases">
        <title>The Genome Sequence of Bacillus cereus HuA4-10.</title>
        <authorList>
            <consortium name="The Broad Institute Genome Sequencing Platform"/>
            <consortium name="The Broad Institute Genome Sequencing Center for Infectious Disease"/>
            <person name="Feldgarden M."/>
            <person name="Van der Auwera G.A."/>
            <person name="Mahillon J."/>
            <person name="Duprez V."/>
            <person name="Timmery S."/>
            <person name="Mattelet C."/>
            <person name="Dierick K."/>
            <person name="Sun M."/>
            <person name="Yu Z."/>
            <person name="Zhu L."/>
            <person name="Hu X."/>
            <person name="Shank E.B."/>
            <person name="Swiecicka I."/>
            <person name="Hansen B.M."/>
            <person name="Andrup L."/>
            <person name="Young S.K."/>
            <person name="Zeng Q."/>
            <person name="Gargeya S."/>
            <person name="Fitzgerald M."/>
            <person name="Haas B."/>
            <person name="Abouelleil A."/>
            <person name="Alvarado L."/>
            <person name="Arachchi H.M."/>
            <person name="Berlin A."/>
            <person name="Chapman S.B."/>
            <person name="Goldberg J."/>
            <person name="Griggs A."/>
            <person name="Gujja S."/>
            <person name="Hansen M."/>
            <person name="Howarth C."/>
            <person name="Imamovic A."/>
            <person name="Larimer J."/>
            <person name="McCowen C."/>
            <person name="Montmayeur A."/>
            <person name="Murphy C."/>
            <person name="Neiman D."/>
            <person name="Pearson M."/>
            <person name="Priest M."/>
            <person name="Roberts A."/>
            <person name="Saif S."/>
            <person name="Shea T."/>
            <person name="Sisk P."/>
            <person name="Sykes S."/>
            <person name="Wortman J."/>
            <person name="Nusbaum C."/>
            <person name="Birren B."/>
        </authorList>
    </citation>
    <scope>NUCLEOTIDE SEQUENCE [LARGE SCALE GENOMIC DNA]</scope>
    <source>
        <strain evidence="14 15">HuA4-10</strain>
    </source>
</reference>
<evidence type="ECO:0000313" key="15">
    <source>
        <dbReference type="Proteomes" id="UP000006977"/>
    </source>
</evidence>
<evidence type="ECO:0000256" key="3">
    <source>
        <dbReference type="ARBA" id="ARBA00007653"/>
    </source>
</evidence>
<evidence type="ECO:0000256" key="7">
    <source>
        <dbReference type="ARBA" id="ARBA00022694"/>
    </source>
</evidence>
<dbReference type="InterPro" id="IPR004416">
    <property type="entry name" value="MnmG"/>
</dbReference>
<dbReference type="RefSeq" id="WP_002144559.1">
    <property type="nucleotide sequence ID" value="NZ_JH792148.1"/>
</dbReference>
<dbReference type="Gene3D" id="3.50.50.60">
    <property type="entry name" value="FAD/NAD(P)-binding domain"/>
    <property type="match status" value="2"/>
</dbReference>
<comment type="cofactor">
    <cofactor evidence="1 12">
        <name>FAD</name>
        <dbReference type="ChEBI" id="CHEBI:57692"/>
    </cofactor>
</comment>
<keyword evidence="8 12" id="KW-0274">FAD</keyword>
<dbReference type="GO" id="GO:0005829">
    <property type="term" value="C:cytosol"/>
    <property type="evidence" value="ECO:0007669"/>
    <property type="project" value="TreeGrafter"/>
</dbReference>
<dbReference type="PATRIC" id="fig|1053206.3.peg.64"/>
<dbReference type="AlphaFoldDB" id="J8EEE8"/>
<gene>
    <name evidence="12" type="primary">mnmG</name>
    <name evidence="12" type="synonym">gidA</name>
    <name evidence="14" type="ORF">IGC_00063</name>
</gene>
<dbReference type="PROSITE" id="PS01281">
    <property type="entry name" value="GIDA_2"/>
    <property type="match status" value="1"/>
</dbReference>
<comment type="caution">
    <text evidence="14">The sequence shown here is derived from an EMBL/GenBank/DDBJ whole genome shotgun (WGS) entry which is preliminary data.</text>
</comment>
<feature type="binding site" evidence="12">
    <location>
        <position position="126"/>
    </location>
    <ligand>
        <name>FAD</name>
        <dbReference type="ChEBI" id="CHEBI:57692"/>
    </ligand>
</feature>
<dbReference type="SUPFAM" id="SSF51905">
    <property type="entry name" value="FAD/NAD(P)-binding domain"/>
    <property type="match status" value="1"/>
</dbReference>
<dbReference type="PANTHER" id="PTHR11806">
    <property type="entry name" value="GLUCOSE INHIBITED DIVISION PROTEIN A"/>
    <property type="match status" value="1"/>
</dbReference>
<name>J8EEE8_BACCE</name>
<evidence type="ECO:0000256" key="11">
    <source>
        <dbReference type="ARBA" id="ARBA00031800"/>
    </source>
</evidence>
<feature type="binding site" evidence="12">
    <location>
        <position position="181"/>
    </location>
    <ligand>
        <name>FAD</name>
        <dbReference type="ChEBI" id="CHEBI:57692"/>
    </ligand>
</feature>
<keyword evidence="6 12" id="KW-0285">Flavoprotein</keyword>
<dbReference type="PROSITE" id="PS01280">
    <property type="entry name" value="GIDA_1"/>
    <property type="match status" value="1"/>
</dbReference>
<dbReference type="InterPro" id="IPR020595">
    <property type="entry name" value="MnmG-rel_CS"/>
</dbReference>
<dbReference type="FunFam" id="1.10.10.1800:FF:000001">
    <property type="entry name" value="tRNA uridine 5-carboxymethylaminomethyl modification enzyme MnmG"/>
    <property type="match status" value="1"/>
</dbReference>
<dbReference type="InterPro" id="IPR026904">
    <property type="entry name" value="MnmG_C"/>
</dbReference>
<feature type="binding site" evidence="12">
    <location>
        <begin position="14"/>
        <end position="19"/>
    </location>
    <ligand>
        <name>FAD</name>
        <dbReference type="ChEBI" id="CHEBI:57692"/>
    </ligand>
</feature>
<dbReference type="SMART" id="SM01228">
    <property type="entry name" value="GIDA_assoc_3"/>
    <property type="match status" value="1"/>
</dbReference>
<proteinExistence type="inferred from homology"/>
<dbReference type="FunFam" id="1.10.150.570:FF:000001">
    <property type="entry name" value="tRNA uridine 5-carboxymethylaminomethyl modification enzyme MnmG"/>
    <property type="match status" value="1"/>
</dbReference>
<dbReference type="FunFam" id="3.50.50.60:FF:000002">
    <property type="entry name" value="tRNA uridine 5-carboxymethylaminomethyl modification enzyme MnmG"/>
    <property type="match status" value="1"/>
</dbReference>
<evidence type="ECO:0000313" key="14">
    <source>
        <dbReference type="EMBL" id="EJQ86940.1"/>
    </source>
</evidence>
<comment type="subcellular location">
    <subcellularLocation>
        <location evidence="12">Cytoplasm</location>
    </subcellularLocation>
</comment>
<dbReference type="InterPro" id="IPR040131">
    <property type="entry name" value="MnmG_N"/>
</dbReference>
<evidence type="ECO:0000256" key="6">
    <source>
        <dbReference type="ARBA" id="ARBA00022630"/>
    </source>
</evidence>
<accession>J8EEE8</accession>
<evidence type="ECO:0000256" key="2">
    <source>
        <dbReference type="ARBA" id="ARBA00003717"/>
    </source>
</evidence>
<evidence type="ECO:0000256" key="8">
    <source>
        <dbReference type="ARBA" id="ARBA00022827"/>
    </source>
</evidence>
<dbReference type="GO" id="GO:0050660">
    <property type="term" value="F:flavin adenine dinucleotide binding"/>
    <property type="evidence" value="ECO:0007669"/>
    <property type="project" value="UniProtKB-UniRule"/>
</dbReference>
<sequence length="629" mass="70307">MGYNAGSYDVIVIGAGHAGCEAGLAAARMGSKTLMLTINLDMVAFMPCNPSVGGPAKGIVVREIDALGGEMGRNIDKTHIQMRMLNTGKGPAVRALRAQADKFSYQHELKKTIEETPNLTLFQGLVERLIIEDGVCKGVITQAGAEYTAKTVVITTGTFLRGEIIMGNLKYSSGPNNQQPSITLSEHLEELGFDLVRFKTGTPPRVNSNTIDYSKTEIQPGDDKPRAFSFETTKFIMDQIPCWLTYTSTETHRLIDENLHRSAMYSGMIKGTGPRYCPSIEDKVVRFNDKPRHQIFLEPEGRNTQEVYVQGLSTSLPEDVQRAMLRTIPGLENVEMMRTGYAIEYDAIVPTQLWPTLETKKIKNLYTAGQINGTSGYEEAAGQGLMAGINAACRSLGKKEVILGRADAYIGVLIDDLVTKGTNEPYRLLTSRAEYRLLLRHDNADLRLTEVGREIGLIKEDRYERFTNKKLQIEQEKERLESIFIKPRPEVQELIRSIGGSELKDGIRASDLLRRPEMTYEHIHLLVPSEVELNDEITEQVEIQIKYEGYIEKSLQQVERMKKMENKKIPVDIDYDAISSLATEARQKLKDVRPLSMGQASRISGVNPADVSILLIYIEQGKIARVSNQ</sequence>
<dbReference type="GO" id="GO:0002098">
    <property type="term" value="P:tRNA wobble uridine modification"/>
    <property type="evidence" value="ECO:0007669"/>
    <property type="project" value="InterPro"/>
</dbReference>
<keyword evidence="7 12" id="KW-0819">tRNA processing</keyword>
<evidence type="ECO:0000259" key="13">
    <source>
        <dbReference type="SMART" id="SM01228"/>
    </source>
</evidence>
<keyword evidence="9 12" id="KW-0520">NAD</keyword>
<dbReference type="HOGENOM" id="CLU_007831_2_2_9"/>
<feature type="binding site" evidence="12">
    <location>
        <position position="370"/>
    </location>
    <ligand>
        <name>FAD</name>
        <dbReference type="ChEBI" id="CHEBI:57692"/>
    </ligand>
</feature>
<keyword evidence="5 12" id="KW-0963">Cytoplasm</keyword>
<dbReference type="InterPro" id="IPR002218">
    <property type="entry name" value="MnmG-rel"/>
</dbReference>
<dbReference type="NCBIfam" id="TIGR00136">
    <property type="entry name" value="mnmG_gidA"/>
    <property type="match status" value="1"/>
</dbReference>
<dbReference type="Gene3D" id="1.10.10.1800">
    <property type="entry name" value="tRNA uridine 5-carboxymethylaminomethyl modification enzyme MnmG/GidA"/>
    <property type="match status" value="1"/>
</dbReference>
<dbReference type="HAMAP" id="MF_00129">
    <property type="entry name" value="MnmG_GidA"/>
    <property type="match status" value="1"/>
</dbReference>
<dbReference type="FunFam" id="3.50.50.60:FF:000063">
    <property type="entry name" value="tRNA uridine 5-carboxymethylaminomethyl modification enzyme MnmG"/>
    <property type="match status" value="1"/>
</dbReference>
<feature type="domain" description="tRNA uridine 5-carboxymethylaminomethyl modification enzyme C-terminal subdomain" evidence="13">
    <location>
        <begin position="545"/>
        <end position="616"/>
    </location>
</feature>
<dbReference type="InterPro" id="IPR049312">
    <property type="entry name" value="GIDA_C_N"/>
</dbReference>
<evidence type="ECO:0000256" key="5">
    <source>
        <dbReference type="ARBA" id="ARBA00022490"/>
    </source>
</evidence>
<dbReference type="Pfam" id="PF01134">
    <property type="entry name" value="GIDA"/>
    <property type="match status" value="1"/>
</dbReference>
<dbReference type="InterPro" id="IPR044920">
    <property type="entry name" value="MnmG_C_subdom_sf"/>
</dbReference>
<evidence type="ECO:0000256" key="9">
    <source>
        <dbReference type="ARBA" id="ARBA00023027"/>
    </source>
</evidence>
<organism evidence="14 15">
    <name type="scientific">Bacillus cereus HuA4-10</name>
    <dbReference type="NCBI Taxonomy" id="1053206"/>
    <lineage>
        <taxon>Bacteria</taxon>
        <taxon>Bacillati</taxon>
        <taxon>Bacillota</taxon>
        <taxon>Bacilli</taxon>
        <taxon>Bacillales</taxon>
        <taxon>Bacillaceae</taxon>
        <taxon>Bacillus</taxon>
        <taxon>Bacillus cereus group</taxon>
    </lineage>
</organism>
<dbReference type="PANTHER" id="PTHR11806:SF0">
    <property type="entry name" value="PROTEIN MTO1 HOMOLOG, MITOCHONDRIAL"/>
    <property type="match status" value="1"/>
</dbReference>